<dbReference type="InterPro" id="IPR000182">
    <property type="entry name" value="GNAT_dom"/>
</dbReference>
<comment type="caution">
    <text evidence="2">The sequence shown here is derived from an EMBL/GenBank/DDBJ whole genome shotgun (WGS) entry which is preliminary data.</text>
</comment>
<name>A0A6I4V4X0_9SPHN</name>
<dbReference type="GO" id="GO:0016747">
    <property type="term" value="F:acyltransferase activity, transferring groups other than amino-acyl groups"/>
    <property type="evidence" value="ECO:0007669"/>
    <property type="project" value="InterPro"/>
</dbReference>
<dbReference type="SUPFAM" id="SSF55729">
    <property type="entry name" value="Acyl-CoA N-acyltransferases (Nat)"/>
    <property type="match status" value="1"/>
</dbReference>
<dbReference type="OrthoDB" id="6293260at2"/>
<gene>
    <name evidence="2" type="ORF">GRI43_10995</name>
</gene>
<dbReference type="InterPro" id="IPR051531">
    <property type="entry name" value="N-acetyltransferase"/>
</dbReference>
<dbReference type="Proteomes" id="UP000471435">
    <property type="component" value="Unassembled WGS sequence"/>
</dbReference>
<reference evidence="2 3" key="1">
    <citation type="submission" date="2019-12" db="EMBL/GenBank/DDBJ databases">
        <title>Genomic-based taxomic classification of the family Erythrobacteraceae.</title>
        <authorList>
            <person name="Xu L."/>
        </authorList>
    </citation>
    <scope>NUCLEOTIDE SEQUENCE [LARGE SCALE GENOMIC DNA]</scope>
    <source>
        <strain evidence="2 3">SW-109</strain>
    </source>
</reference>
<dbReference type="PANTHER" id="PTHR43792:SF1">
    <property type="entry name" value="N-ACETYLTRANSFERASE DOMAIN-CONTAINING PROTEIN"/>
    <property type="match status" value="1"/>
</dbReference>
<feature type="domain" description="N-acetyltransferase" evidence="1">
    <location>
        <begin position="11"/>
        <end position="176"/>
    </location>
</feature>
<dbReference type="AlphaFoldDB" id="A0A6I4V4X0"/>
<dbReference type="Gene3D" id="3.40.630.30">
    <property type="match status" value="1"/>
</dbReference>
<sequence length="185" mass="21475">MADFRHETERLVLRDWREEDWEPFWEATNTQAVMRWLGGVCDAEKRTGARHRLESYRKEHGHTFWVVERKSDRSIMGFCGLKRCNQQGGPVGMMEIGWRLREDAWGKGYAREAALASLDLAFERFRADEVIALTVEGNAPSWGLMKRLGMRRRADLDFANSDFDAETGTIIVYSIDRKEWSGVRA</sequence>
<dbReference type="Pfam" id="PF13302">
    <property type="entry name" value="Acetyltransf_3"/>
    <property type="match status" value="1"/>
</dbReference>
<dbReference type="PROSITE" id="PS51186">
    <property type="entry name" value="GNAT"/>
    <property type="match status" value="1"/>
</dbReference>
<dbReference type="EMBL" id="WTYP01000002">
    <property type="protein sequence ID" value="MXP47910.1"/>
    <property type="molecule type" value="Genomic_DNA"/>
</dbReference>
<evidence type="ECO:0000313" key="2">
    <source>
        <dbReference type="EMBL" id="MXP47910.1"/>
    </source>
</evidence>
<evidence type="ECO:0000313" key="3">
    <source>
        <dbReference type="Proteomes" id="UP000471435"/>
    </source>
</evidence>
<proteinExistence type="predicted"/>
<accession>A0A6I4V4X0</accession>
<evidence type="ECO:0000259" key="1">
    <source>
        <dbReference type="PROSITE" id="PS51186"/>
    </source>
</evidence>
<organism evidence="2 3">
    <name type="scientific">Pontixanthobacter luteolus</name>
    <dbReference type="NCBI Taxonomy" id="295089"/>
    <lineage>
        <taxon>Bacteria</taxon>
        <taxon>Pseudomonadati</taxon>
        <taxon>Pseudomonadota</taxon>
        <taxon>Alphaproteobacteria</taxon>
        <taxon>Sphingomonadales</taxon>
        <taxon>Erythrobacteraceae</taxon>
        <taxon>Pontixanthobacter</taxon>
    </lineage>
</organism>
<dbReference type="InterPro" id="IPR016181">
    <property type="entry name" value="Acyl_CoA_acyltransferase"/>
</dbReference>
<keyword evidence="3" id="KW-1185">Reference proteome</keyword>
<keyword evidence="2" id="KW-0808">Transferase</keyword>
<protein>
    <submittedName>
        <fullName evidence="2">GNAT family N-acetyltransferase</fullName>
    </submittedName>
</protein>
<dbReference type="PANTHER" id="PTHR43792">
    <property type="entry name" value="GNAT FAMILY, PUTATIVE (AFU_ORTHOLOGUE AFUA_3G00765)-RELATED-RELATED"/>
    <property type="match status" value="1"/>
</dbReference>
<dbReference type="RefSeq" id="WP_160731149.1">
    <property type="nucleotide sequence ID" value="NZ_WTYP01000002.1"/>
</dbReference>